<reference evidence="2" key="1">
    <citation type="journal article" date="2019" name="Int. J. Syst. Evol. Microbiol.">
        <title>The Global Catalogue of Microorganisms (GCM) 10K type strain sequencing project: providing services to taxonomists for standard genome sequencing and annotation.</title>
        <authorList>
            <consortium name="The Broad Institute Genomics Platform"/>
            <consortium name="The Broad Institute Genome Sequencing Center for Infectious Disease"/>
            <person name="Wu L."/>
            <person name="Ma J."/>
        </authorList>
    </citation>
    <scope>NUCLEOTIDE SEQUENCE [LARGE SCALE GENOMIC DNA]</scope>
    <source>
        <strain evidence="2">KCTC 42986</strain>
    </source>
</reference>
<keyword evidence="2" id="KW-1185">Reference proteome</keyword>
<evidence type="ECO:0000313" key="2">
    <source>
        <dbReference type="Proteomes" id="UP001595530"/>
    </source>
</evidence>
<organism evidence="1 2">
    <name type="scientific">Undibacterium arcticum</name>
    <dbReference type="NCBI Taxonomy" id="1762892"/>
    <lineage>
        <taxon>Bacteria</taxon>
        <taxon>Pseudomonadati</taxon>
        <taxon>Pseudomonadota</taxon>
        <taxon>Betaproteobacteria</taxon>
        <taxon>Burkholderiales</taxon>
        <taxon>Oxalobacteraceae</taxon>
        <taxon>Undibacterium</taxon>
    </lineage>
</organism>
<name>A0ABV7EXX8_9BURK</name>
<gene>
    <name evidence="1" type="ORF">ACFOFO_02250</name>
</gene>
<proteinExistence type="predicted"/>
<dbReference type="Proteomes" id="UP001595530">
    <property type="component" value="Unassembled WGS sequence"/>
</dbReference>
<dbReference type="RefSeq" id="WP_390322901.1">
    <property type="nucleotide sequence ID" value="NZ_JBHRTP010000006.1"/>
</dbReference>
<comment type="caution">
    <text evidence="1">The sequence shown here is derived from an EMBL/GenBank/DDBJ whole genome shotgun (WGS) entry which is preliminary data.</text>
</comment>
<sequence length="45" mass="4887">MTTLAPDIVRAILDDDLPDHITLFDLTVDPSALREEQRLPSGPAG</sequence>
<dbReference type="EMBL" id="JBHRTP010000006">
    <property type="protein sequence ID" value="MFC3106791.1"/>
    <property type="molecule type" value="Genomic_DNA"/>
</dbReference>
<evidence type="ECO:0000313" key="1">
    <source>
        <dbReference type="EMBL" id="MFC3106791.1"/>
    </source>
</evidence>
<evidence type="ECO:0008006" key="3">
    <source>
        <dbReference type="Google" id="ProtNLM"/>
    </source>
</evidence>
<accession>A0ABV7EXX8</accession>
<protein>
    <recommendedName>
        <fullName evidence="3">Transposase</fullName>
    </recommendedName>
</protein>